<keyword evidence="5" id="KW-1185">Reference proteome</keyword>
<organism evidence="4 5">
    <name type="scientific">Eptatretus burgeri</name>
    <name type="common">Inshore hagfish</name>
    <dbReference type="NCBI Taxonomy" id="7764"/>
    <lineage>
        <taxon>Eukaryota</taxon>
        <taxon>Metazoa</taxon>
        <taxon>Chordata</taxon>
        <taxon>Craniata</taxon>
        <taxon>Vertebrata</taxon>
        <taxon>Cyclostomata</taxon>
        <taxon>Myxini</taxon>
        <taxon>Myxiniformes</taxon>
        <taxon>Myxinidae</taxon>
        <taxon>Eptatretinae</taxon>
        <taxon>Eptatretus</taxon>
    </lineage>
</organism>
<dbReference type="Gene3D" id="1.20.58.60">
    <property type="match status" value="4"/>
</dbReference>
<dbReference type="Pfam" id="PF00435">
    <property type="entry name" value="Spectrin"/>
    <property type="match status" value="3"/>
</dbReference>
<dbReference type="SUPFAM" id="SSF46966">
    <property type="entry name" value="Spectrin repeat"/>
    <property type="match status" value="4"/>
</dbReference>
<evidence type="ECO:0000256" key="1">
    <source>
        <dbReference type="ARBA" id="ARBA00022737"/>
    </source>
</evidence>
<sequence length="668" mass="76219">MLRCSVVEELNWVQGFLKQGPETGVPLELAQALDTDSRNLQKAFVSTLQDFWLKTLRHSVDPKQELSRVIKQQNKEDVAESRQLEISRQLKEMEEWLRNKQKAMEDQTSGNDFDKIQERQEIHQVLHRDILARTSEILETTRNTRQFLVESREFLEKEVVSEMTAQLGAVEDLYKSVVSCAEKMQQHLASLLGDVMKEQTKKVVTEEQLEEIRKKLEMLLLRLSELEVEEKSLHEVTSFGETESTMEKDGVLSQVYQLVKAHHHAASNLQPDVMLATQSCQSWIERHGSRLASEEHKLLSDLETNVRVRFQVVLKRSDGRLRLAEAATEALSKLAGEFSEFEEWLTQAELDLGNLYGSDKHLKWGEEELAERKAQHATFSDEVTSRRGDLRFIGVAAAKALQAVQACREEGKNGGLWPGVEQTCTEVHLRHEKSEKRYTALNSQCSCFGNQLAQSLSKYQEFLKMSSVLSSWMLKVEEESVKETMDLDAREMQKHLEQTKSLQADLTAQEQPLEQLKHMGHDLLDMGQDLPLNNDHIHQTMDETETRLRTLSQDAADRVERLQVSMAHSLCLSDDLEQLEAWLTQTEAELKTSCRGPINSAAVKQVTERNMVLQQELDTRQDSLEVIKKKLSALSSSGDAVSPPGIEKRFQQCQDDVQSICTRLKVGL</sequence>
<dbReference type="AlphaFoldDB" id="A0A8C4QZQ5"/>
<accession>A0A8C4QZQ5</accession>
<keyword evidence="1" id="KW-0677">Repeat</keyword>
<feature type="coiled-coil region" evidence="3">
    <location>
        <begin position="195"/>
        <end position="229"/>
    </location>
</feature>
<dbReference type="OMA" id="QSWAAVC"/>
<dbReference type="GO" id="GO:0003779">
    <property type="term" value="F:actin binding"/>
    <property type="evidence" value="ECO:0007669"/>
    <property type="project" value="UniProtKB-KW"/>
</dbReference>
<dbReference type="SMART" id="SM00150">
    <property type="entry name" value="SPEC"/>
    <property type="match status" value="3"/>
</dbReference>
<keyword evidence="2" id="KW-0009">Actin-binding</keyword>
<name>A0A8C4QZQ5_EPTBU</name>
<evidence type="ECO:0000313" key="5">
    <source>
        <dbReference type="Proteomes" id="UP000694388"/>
    </source>
</evidence>
<dbReference type="CDD" id="cd00176">
    <property type="entry name" value="SPEC"/>
    <property type="match status" value="1"/>
</dbReference>
<protein>
    <submittedName>
        <fullName evidence="4">Uncharacterized protein</fullName>
    </submittedName>
</protein>
<dbReference type="InterPro" id="IPR002017">
    <property type="entry name" value="Spectrin_repeat"/>
</dbReference>
<evidence type="ECO:0000256" key="3">
    <source>
        <dbReference type="SAM" id="Coils"/>
    </source>
</evidence>
<reference evidence="4" key="1">
    <citation type="submission" date="2025-08" db="UniProtKB">
        <authorList>
            <consortium name="Ensembl"/>
        </authorList>
    </citation>
    <scope>IDENTIFICATION</scope>
</reference>
<dbReference type="Proteomes" id="UP000694388">
    <property type="component" value="Unplaced"/>
</dbReference>
<evidence type="ECO:0000256" key="2">
    <source>
        <dbReference type="ARBA" id="ARBA00023203"/>
    </source>
</evidence>
<reference evidence="4" key="2">
    <citation type="submission" date="2025-09" db="UniProtKB">
        <authorList>
            <consortium name="Ensembl"/>
        </authorList>
    </citation>
    <scope>IDENTIFICATION</scope>
</reference>
<dbReference type="InterPro" id="IPR018159">
    <property type="entry name" value="Spectrin/alpha-actinin"/>
</dbReference>
<dbReference type="PANTHER" id="PTHR11915">
    <property type="entry name" value="SPECTRIN/FILAMIN RELATED CYTOSKELETAL PROTEIN"/>
    <property type="match status" value="1"/>
</dbReference>
<proteinExistence type="predicted"/>
<dbReference type="Ensembl" id="ENSEBUT00000023572.1">
    <property type="protein sequence ID" value="ENSEBUP00000022996.1"/>
    <property type="gene ID" value="ENSEBUG00000014156.1"/>
</dbReference>
<evidence type="ECO:0000313" key="4">
    <source>
        <dbReference type="Ensembl" id="ENSEBUP00000022996.1"/>
    </source>
</evidence>
<keyword evidence="3" id="KW-0175">Coiled coil</keyword>
<dbReference type="GeneTree" id="ENSGT00940000155824"/>